<keyword evidence="2" id="KW-0812">Transmembrane</keyword>
<evidence type="ECO:0000313" key="4">
    <source>
        <dbReference type="Proteomes" id="UP000187209"/>
    </source>
</evidence>
<keyword evidence="2" id="KW-1133">Transmembrane helix</keyword>
<feature type="transmembrane region" description="Helical" evidence="2">
    <location>
        <begin position="39"/>
        <end position="60"/>
    </location>
</feature>
<dbReference type="EMBL" id="MPUH01001006">
    <property type="protein sequence ID" value="OMJ71275.1"/>
    <property type="molecule type" value="Genomic_DNA"/>
</dbReference>
<keyword evidence="2" id="KW-0472">Membrane</keyword>
<evidence type="ECO:0000313" key="3">
    <source>
        <dbReference type="EMBL" id="OMJ71275.1"/>
    </source>
</evidence>
<keyword evidence="4" id="KW-1185">Reference proteome</keyword>
<accession>A0A1R2B3L9</accession>
<keyword evidence="1" id="KW-0175">Coiled coil</keyword>
<evidence type="ECO:0000256" key="1">
    <source>
        <dbReference type="SAM" id="Coils"/>
    </source>
</evidence>
<name>A0A1R2B3L9_9CILI</name>
<organism evidence="3 4">
    <name type="scientific">Stentor coeruleus</name>
    <dbReference type="NCBI Taxonomy" id="5963"/>
    <lineage>
        <taxon>Eukaryota</taxon>
        <taxon>Sar</taxon>
        <taxon>Alveolata</taxon>
        <taxon>Ciliophora</taxon>
        <taxon>Postciliodesmatophora</taxon>
        <taxon>Heterotrichea</taxon>
        <taxon>Heterotrichida</taxon>
        <taxon>Stentoridae</taxon>
        <taxon>Stentor</taxon>
    </lineage>
</organism>
<evidence type="ECO:0008006" key="5">
    <source>
        <dbReference type="Google" id="ProtNLM"/>
    </source>
</evidence>
<sequence length="233" mass="27095">MNSISTHESFNYYSIWSSPFGIIVGKTDSFYETNFIQSITYIIAVTTNMIIMLNMIISILGDVFDEFQLNAEIYNYTEMAQVILETEQIISYLGSIENYKYLHICIYAYEVTGTEWKGRTIDMRDYLKDEFFKKYLKPSLDENHKQISEEVKNVSEEVKTVKIIENKVRVISEEMKTVCEEIKGVKNIENKVQVISEKVKTSISNLNNRVEDMEKNISNIQGSIELLPKILNK</sequence>
<dbReference type="AlphaFoldDB" id="A0A1R2B3L9"/>
<gene>
    <name evidence="3" type="ORF">SteCoe_30553</name>
</gene>
<protein>
    <recommendedName>
        <fullName evidence="5">Ion transport domain-containing protein</fullName>
    </recommendedName>
</protein>
<evidence type="ECO:0000256" key="2">
    <source>
        <dbReference type="SAM" id="Phobius"/>
    </source>
</evidence>
<proteinExistence type="predicted"/>
<reference evidence="3 4" key="1">
    <citation type="submission" date="2016-11" db="EMBL/GenBank/DDBJ databases">
        <title>The macronuclear genome of Stentor coeruleus: a giant cell with tiny introns.</title>
        <authorList>
            <person name="Slabodnick M."/>
            <person name="Ruby J.G."/>
            <person name="Reiff S.B."/>
            <person name="Swart E.C."/>
            <person name="Gosai S."/>
            <person name="Prabakaran S."/>
            <person name="Witkowska E."/>
            <person name="Larue G.E."/>
            <person name="Fisher S."/>
            <person name="Freeman R.M."/>
            <person name="Gunawardena J."/>
            <person name="Chu W."/>
            <person name="Stover N.A."/>
            <person name="Gregory B.D."/>
            <person name="Nowacki M."/>
            <person name="Derisi J."/>
            <person name="Roy S.W."/>
            <person name="Marshall W.F."/>
            <person name="Sood P."/>
        </authorList>
    </citation>
    <scope>NUCLEOTIDE SEQUENCE [LARGE SCALE GENOMIC DNA]</scope>
    <source>
        <strain evidence="3">WM001</strain>
    </source>
</reference>
<dbReference type="Proteomes" id="UP000187209">
    <property type="component" value="Unassembled WGS sequence"/>
</dbReference>
<feature type="coiled-coil region" evidence="1">
    <location>
        <begin position="196"/>
        <end position="223"/>
    </location>
</feature>
<comment type="caution">
    <text evidence="3">The sequence shown here is derived from an EMBL/GenBank/DDBJ whole genome shotgun (WGS) entry which is preliminary data.</text>
</comment>